<evidence type="ECO:0000256" key="2">
    <source>
        <dbReference type="SAM" id="Phobius"/>
    </source>
</evidence>
<dbReference type="AlphaFoldDB" id="A0A103Z9T1"/>
<reference evidence="3 4" key="1">
    <citation type="submission" date="2015-11" db="EMBL/GenBank/DDBJ databases">
        <title>Expanding the genomic diversity of Burkholderia species for the development of highly accurate diagnostics.</title>
        <authorList>
            <person name="Sahl J."/>
            <person name="Keim P."/>
            <person name="Wagner D."/>
        </authorList>
    </citation>
    <scope>NUCLEOTIDE SEQUENCE [LARGE SCALE GENOMIC DNA]</scope>
    <source>
        <strain evidence="3 4">MSMB1302</strain>
    </source>
</reference>
<feature type="transmembrane region" description="Helical" evidence="2">
    <location>
        <begin position="199"/>
        <end position="219"/>
    </location>
</feature>
<gene>
    <name evidence="3" type="ORF">WS90_25785</name>
</gene>
<dbReference type="Proteomes" id="UP000069001">
    <property type="component" value="Unassembled WGS sequence"/>
</dbReference>
<evidence type="ECO:0000256" key="1">
    <source>
        <dbReference type="SAM" id="MobiDB-lite"/>
    </source>
</evidence>
<keyword evidence="2" id="KW-1133">Transmembrane helix</keyword>
<accession>A0A103Z9T1</accession>
<dbReference type="EMBL" id="LOYH01000089">
    <property type="protein sequence ID" value="KVK76043.1"/>
    <property type="molecule type" value="Genomic_DNA"/>
</dbReference>
<keyword evidence="2" id="KW-0812">Transmembrane</keyword>
<sequence>MSRRRSVEPLVGLFQAVSGEVPDEASLARMRRVSSVLNLKDNDALWSILAVLEYYARLYEAMPERIRWASEGSLEAARREVGGATDALMQRHRDALERCKATITLAENLIQEHEGRYREALTTLNETALTALGARLASEVARSAGNRVIGAAAISGREQHARLEEAIGAFEQSIDTAATRVDAMAAAMERRFARTMRRLWLAGVAILCVTLLVTSGGWWGHHPPGANRQTGQSGYATSGSARAAVSDSLVGKGHGGRSAVSVDGSTSRAA</sequence>
<evidence type="ECO:0000313" key="4">
    <source>
        <dbReference type="Proteomes" id="UP000069001"/>
    </source>
</evidence>
<comment type="caution">
    <text evidence="3">The sequence shown here is derived from an EMBL/GenBank/DDBJ whole genome shotgun (WGS) entry which is preliminary data.</text>
</comment>
<feature type="region of interest" description="Disordered" evidence="1">
    <location>
        <begin position="247"/>
        <end position="270"/>
    </location>
</feature>
<keyword evidence="2" id="KW-0472">Membrane</keyword>
<dbReference type="RefSeq" id="WP_059731900.1">
    <property type="nucleotide sequence ID" value="NZ_LOYH01000089.1"/>
</dbReference>
<protein>
    <submittedName>
        <fullName evidence="3">Uncharacterized protein</fullName>
    </submittedName>
</protein>
<evidence type="ECO:0000313" key="3">
    <source>
        <dbReference type="EMBL" id="KVK76043.1"/>
    </source>
</evidence>
<name>A0A103Z9T1_BURCE</name>
<proteinExistence type="predicted"/>
<organism evidence="3 4">
    <name type="scientific">Burkholderia cepacia</name>
    <name type="common">Pseudomonas cepacia</name>
    <dbReference type="NCBI Taxonomy" id="292"/>
    <lineage>
        <taxon>Bacteria</taxon>
        <taxon>Pseudomonadati</taxon>
        <taxon>Pseudomonadota</taxon>
        <taxon>Betaproteobacteria</taxon>
        <taxon>Burkholderiales</taxon>
        <taxon>Burkholderiaceae</taxon>
        <taxon>Burkholderia</taxon>
        <taxon>Burkholderia cepacia complex</taxon>
    </lineage>
</organism>